<dbReference type="Proteomes" id="UP000569951">
    <property type="component" value="Unassembled WGS sequence"/>
</dbReference>
<keyword evidence="4" id="KW-1185">Reference proteome</keyword>
<dbReference type="NCBIfam" id="TIGR02532">
    <property type="entry name" value="IV_pilin_GFxxxE"/>
    <property type="match status" value="1"/>
</dbReference>
<proteinExistence type="predicted"/>
<comment type="caution">
    <text evidence="3">The sequence shown here is derived from an EMBL/GenBank/DDBJ whole genome shotgun (WGS) entry which is preliminary data.</text>
</comment>
<dbReference type="GO" id="GO:0009279">
    <property type="term" value="C:cell outer membrane"/>
    <property type="evidence" value="ECO:0007669"/>
    <property type="project" value="UniProtKB-SubCell"/>
</dbReference>
<keyword evidence="2" id="KW-0998">Cell outer membrane</keyword>
<dbReference type="Pfam" id="PF07963">
    <property type="entry name" value="N_methyl"/>
    <property type="match status" value="1"/>
</dbReference>
<accession>A0A841HU04</accession>
<protein>
    <submittedName>
        <fullName evidence="3">Prepilin-type N-terminal cleavage/methylation domain-containing protein</fullName>
    </submittedName>
</protein>
<dbReference type="PROSITE" id="PS00409">
    <property type="entry name" value="PROKAR_NTER_METHYL"/>
    <property type="match status" value="1"/>
</dbReference>
<dbReference type="EMBL" id="JACHHG010000001">
    <property type="protein sequence ID" value="MBB6096911.1"/>
    <property type="molecule type" value="Genomic_DNA"/>
</dbReference>
<evidence type="ECO:0000313" key="3">
    <source>
        <dbReference type="EMBL" id="MBB6096911.1"/>
    </source>
</evidence>
<evidence type="ECO:0000256" key="2">
    <source>
        <dbReference type="ARBA" id="ARBA00023237"/>
    </source>
</evidence>
<dbReference type="InterPro" id="IPR012902">
    <property type="entry name" value="N_methyl_site"/>
</dbReference>
<evidence type="ECO:0000256" key="1">
    <source>
        <dbReference type="ARBA" id="ARBA00004442"/>
    </source>
</evidence>
<dbReference type="RefSeq" id="WP_183983800.1">
    <property type="nucleotide sequence ID" value="NZ_JACHHG010000001.1"/>
</dbReference>
<sequence>MNRRQSGLTLVELLIALTLLALLVVSVTGTLVLAFRMNRASGIQIRDTSRVLAVAEQVRGQWRDARRYDAQCLQGVTAQNLEGLEVKVEALGWDLAVKESGGLVLGCPGADEKVDAEFRPLKRVTLVVPGEPQASLVLEVARGTE</sequence>
<keyword evidence="2" id="KW-0472">Membrane</keyword>
<evidence type="ECO:0000313" key="4">
    <source>
        <dbReference type="Proteomes" id="UP000569951"/>
    </source>
</evidence>
<comment type="subcellular location">
    <subcellularLocation>
        <location evidence="1">Cell outer membrane</location>
    </subcellularLocation>
</comment>
<dbReference type="AlphaFoldDB" id="A0A841HU04"/>
<reference evidence="3 4" key="1">
    <citation type="submission" date="2020-08" db="EMBL/GenBank/DDBJ databases">
        <title>Genomic Encyclopedia of Type Strains, Phase IV (KMG-IV): sequencing the most valuable type-strain genomes for metagenomic binning, comparative biology and taxonomic classification.</title>
        <authorList>
            <person name="Goeker M."/>
        </authorList>
    </citation>
    <scope>NUCLEOTIDE SEQUENCE [LARGE SCALE GENOMIC DNA]</scope>
    <source>
        <strain evidence="3 4">DSM 21458</strain>
    </source>
</reference>
<name>A0A841HU04_9DEIO</name>
<gene>
    <name evidence="3" type="ORF">HNR42_000323</name>
</gene>
<organism evidence="3 4">
    <name type="scientific">Deinobacterium chartae</name>
    <dbReference type="NCBI Taxonomy" id="521158"/>
    <lineage>
        <taxon>Bacteria</taxon>
        <taxon>Thermotogati</taxon>
        <taxon>Deinococcota</taxon>
        <taxon>Deinococci</taxon>
        <taxon>Deinococcales</taxon>
        <taxon>Deinococcaceae</taxon>
        <taxon>Deinobacterium</taxon>
    </lineage>
</organism>